<dbReference type="FunFam" id="2.60.40.150:FF:000040">
    <property type="entry name" value="synaptotagmin-like protein 2 isoform X2"/>
    <property type="match status" value="1"/>
</dbReference>
<dbReference type="PANTHER" id="PTHR45716">
    <property type="entry name" value="BITESIZE, ISOFORM I"/>
    <property type="match status" value="1"/>
</dbReference>
<evidence type="ECO:0000256" key="6">
    <source>
        <dbReference type="ARBA" id="ARBA00072164"/>
    </source>
</evidence>
<dbReference type="SUPFAM" id="SSF49562">
    <property type="entry name" value="C2 domain (Calcium/lipid-binding domain, CaLB)"/>
    <property type="match status" value="2"/>
</dbReference>
<feature type="region of interest" description="Disordered" evidence="7">
    <location>
        <begin position="109"/>
        <end position="143"/>
    </location>
</feature>
<keyword evidence="2" id="KW-1003">Cell membrane</keyword>
<dbReference type="PROSITE" id="PS50004">
    <property type="entry name" value="C2"/>
    <property type="match status" value="2"/>
</dbReference>
<organism evidence="10 11">
    <name type="scientific">Chiloscyllium punctatum</name>
    <name type="common">Brownbanded bambooshark</name>
    <name type="synonym">Hemiscyllium punctatum</name>
    <dbReference type="NCBI Taxonomy" id="137246"/>
    <lineage>
        <taxon>Eukaryota</taxon>
        <taxon>Metazoa</taxon>
        <taxon>Chordata</taxon>
        <taxon>Craniata</taxon>
        <taxon>Vertebrata</taxon>
        <taxon>Chondrichthyes</taxon>
        <taxon>Elasmobranchii</taxon>
        <taxon>Galeomorphii</taxon>
        <taxon>Galeoidea</taxon>
        <taxon>Orectolobiformes</taxon>
        <taxon>Hemiscylliidae</taxon>
        <taxon>Chiloscyllium</taxon>
    </lineage>
</organism>
<dbReference type="GO" id="GO:0005886">
    <property type="term" value="C:plasma membrane"/>
    <property type="evidence" value="ECO:0007669"/>
    <property type="project" value="UniProtKB-SubCell"/>
</dbReference>
<dbReference type="InterPro" id="IPR035892">
    <property type="entry name" value="C2_domain_sf"/>
</dbReference>
<dbReference type="InterPro" id="IPR010911">
    <property type="entry name" value="Rab_BD"/>
</dbReference>
<feature type="region of interest" description="Disordered" evidence="7">
    <location>
        <begin position="167"/>
        <end position="193"/>
    </location>
</feature>
<comment type="subcellular location">
    <subcellularLocation>
        <location evidence="1">Cell membrane</location>
    </subcellularLocation>
</comment>
<dbReference type="STRING" id="137246.A0A401SGH8"/>
<dbReference type="InterPro" id="IPR043567">
    <property type="entry name" value="SYTL1-5_C2B"/>
</dbReference>
<feature type="compositionally biased region" description="Polar residues" evidence="7">
    <location>
        <begin position="606"/>
        <end position="641"/>
    </location>
</feature>
<dbReference type="Gene3D" id="6.10.250.3000">
    <property type="match status" value="1"/>
</dbReference>
<feature type="compositionally biased region" description="Acidic residues" evidence="7">
    <location>
        <begin position="128"/>
        <end position="138"/>
    </location>
</feature>
<dbReference type="CDD" id="cd08393">
    <property type="entry name" value="C2A_SLP-1_2"/>
    <property type="match status" value="1"/>
</dbReference>
<evidence type="ECO:0000313" key="10">
    <source>
        <dbReference type="EMBL" id="GCC29517.1"/>
    </source>
</evidence>
<feature type="compositionally biased region" description="Basic and acidic residues" evidence="7">
    <location>
        <begin position="417"/>
        <end position="431"/>
    </location>
</feature>
<dbReference type="Gene3D" id="2.60.40.150">
    <property type="entry name" value="C2 domain"/>
    <property type="match status" value="2"/>
</dbReference>
<dbReference type="Proteomes" id="UP000287033">
    <property type="component" value="Unassembled WGS sequence"/>
</dbReference>
<dbReference type="OMA" id="GEVHIWM"/>
<evidence type="ECO:0000259" key="8">
    <source>
        <dbReference type="PROSITE" id="PS50004"/>
    </source>
</evidence>
<evidence type="ECO:0000259" key="9">
    <source>
        <dbReference type="PROSITE" id="PS50916"/>
    </source>
</evidence>
<name>A0A401SGH8_CHIPU</name>
<dbReference type="GO" id="GO:0031267">
    <property type="term" value="F:small GTPase binding"/>
    <property type="evidence" value="ECO:0007669"/>
    <property type="project" value="InterPro"/>
</dbReference>
<comment type="caution">
    <text evidence="10">The sequence shown here is derived from an EMBL/GenBank/DDBJ whole genome shotgun (WGS) entry which is preliminary data.</text>
</comment>
<feature type="compositionally biased region" description="Polar residues" evidence="7">
    <location>
        <begin position="301"/>
        <end position="331"/>
    </location>
</feature>
<feature type="domain" description="RabBD" evidence="9">
    <location>
        <begin position="8"/>
        <end position="64"/>
    </location>
</feature>
<sequence>MKGVMDNHLDLSFLTEDEYQALLKVIQRDSELKKKDSERIRTAQKSIQDEKRRKLVTGVWFEEVKAKRYRNSLLGVDLIKASIGKKKPIIHDSAQKTESQQAQLSSYLIPTSSQTAKYEESSDSTDGASEESPDEDEAITAKRKTKVKDIQKKSLYDPWPISNEEASSTRFAVQTQEKGQQNNYVGPKESTPKSVPIVDWQKRAKSIDIHYPQTYQSPTGSDISTEIQMKHTYTVSRIPRRIHSMDISGDLRGIGEPRKSNDMTLEQGHISGPQRAPAGFSAESPVCEQAEDTMKQDNDADSSCDTKQTNQTSDIRGQRTASPEGNTQTPRQHSHLEFTGEAWNAAKESEHSNVNGQGLITVSTIASPVSEKPLDVPKSRKSLATHCKEASTYQVPETSDEEKMYISNITQFPKWDSTSRKSETQTTKKPESFASESGPRGLPFAKTNEDQQAYNTLEKLNLSPTSQIPRLKIALETAGETRKIPAEDLKPLSRQLAGKNETTEVTDQAKAAFHPTSRIDKYQSSSSDDDREKDHKQGAAFTINALGNKHLEGEALTDPNHFKSLKHFWERGIESNKANNELPSNVSKRPFRRLRSPDYKSCPTEVKQSTVPESKSNLATREIPSTNSYPNSELQGNQSIRHSSEEGEIDQLTRTNKLPPVPAPRVRAAVKIGKPDALMTKWDHYAEATPSMVDEVSNINIQQSHSDDDQPKDSIALESIEHGRPITLIHSKSLSLDESLSVMKSSQTPPDCIVEEPIKKEILPPKEIERKEMYKKIKKMAIESAADNPPSTEELTVVKVDDKVCNESPVLLYNDHKSEVRTPVDNYIVRLNGEFQLCPKGRDEEITLCSSQSDIPTLEQDVDPGKNYCTNISLKSQAEVLVEKSSEDDPAEPQTILQYNKHLLSRSVSEESRTKAPSGDANAGTSSTDELHHSVNLNSVTVRKPLTVVSTEGCEADLPARALTSNSSVQEKEASNVLLHLADSENDDFHRMKSGTTYGLSPVMKALARAKRNNAKSMDNLNSTVDRETITTSVNENDVKKDADDKPPAVNIPTLEHSRVKELSKSVPMLMTESESDSASEVSFNIGWHRKTPSDASHSSDMASVSSVSGSIMSVYSGDFGSIDAQGSVQFALDYNEKNKEFQIYVSQCKDLAVVDEKKGRTDAYVKTYLLPDKARMGKRKTSVKRRNINPLYNEVLKYKIEKSVLLIQKLNLSVWHNDTLGRNSFLGEVNVDLASWDWSNRELNWYLLKSRCPAMGVGVDHRGEINLAIKYIPPGTLGAGDPPTGEVHIWMKNAKDLPQLRSSGVDSFVKCYVLPDTSKKSYQKTRIVKKDTNPIYNHTIVYDGFRTEDLKEACVELTVWDHEKLTNHFLGGLRLGFGTGYSYGIPVEWMDSTEEEIALWQDMMSNPNEWIPGSLLLRSQLGGKKLK</sequence>
<protein>
    <recommendedName>
        <fullName evidence="6">Synaptotagmin-like protein 2</fullName>
    </recommendedName>
</protein>
<gene>
    <name evidence="10" type="ORF">chiPu_0007959</name>
</gene>
<feature type="domain" description="C2" evidence="8">
    <location>
        <begin position="1262"/>
        <end position="1391"/>
    </location>
</feature>
<dbReference type="FunFam" id="2.60.40.150:FF:000006">
    <property type="entry name" value="Synaptotagmin-like 5, isoform CRA_a"/>
    <property type="match status" value="1"/>
</dbReference>
<dbReference type="GO" id="GO:0006887">
    <property type="term" value="P:exocytosis"/>
    <property type="evidence" value="ECO:0007669"/>
    <property type="project" value="UniProtKB-KW"/>
</dbReference>
<feature type="domain" description="C2" evidence="8">
    <location>
        <begin position="1125"/>
        <end position="1247"/>
    </location>
</feature>
<dbReference type="GO" id="GO:0070382">
    <property type="term" value="C:exocytic vesicle"/>
    <property type="evidence" value="ECO:0007669"/>
    <property type="project" value="TreeGrafter"/>
</dbReference>
<reference evidence="10 11" key="1">
    <citation type="journal article" date="2018" name="Nat. Ecol. Evol.">
        <title>Shark genomes provide insights into elasmobranch evolution and the origin of vertebrates.</title>
        <authorList>
            <person name="Hara Y"/>
            <person name="Yamaguchi K"/>
            <person name="Onimaru K"/>
            <person name="Kadota M"/>
            <person name="Koyanagi M"/>
            <person name="Keeley SD"/>
            <person name="Tatsumi K"/>
            <person name="Tanaka K"/>
            <person name="Motone F"/>
            <person name="Kageyama Y"/>
            <person name="Nozu R"/>
            <person name="Adachi N"/>
            <person name="Nishimura O"/>
            <person name="Nakagawa R"/>
            <person name="Tanegashima C"/>
            <person name="Kiyatake I"/>
            <person name="Matsumoto R"/>
            <person name="Murakumo K"/>
            <person name="Nishida K"/>
            <person name="Terakita A"/>
            <person name="Kuratani S"/>
            <person name="Sato K"/>
            <person name="Hyodo S Kuraku.S."/>
        </authorList>
    </citation>
    <scope>NUCLEOTIDE SEQUENCE [LARGE SCALE GENOMIC DNA]</scope>
</reference>
<dbReference type="OrthoDB" id="195679at2759"/>
<feature type="region of interest" description="Disordered" evidence="7">
    <location>
        <begin position="415"/>
        <end position="446"/>
    </location>
</feature>
<keyword evidence="5" id="KW-0472">Membrane</keyword>
<evidence type="ECO:0000256" key="2">
    <source>
        <dbReference type="ARBA" id="ARBA00022475"/>
    </source>
</evidence>
<keyword evidence="11" id="KW-1185">Reference proteome</keyword>
<feature type="compositionally biased region" description="Polar residues" evidence="7">
    <location>
        <begin position="578"/>
        <end position="587"/>
    </location>
</feature>
<keyword evidence="3" id="KW-0268">Exocytosis</keyword>
<feature type="region of interest" description="Disordered" evidence="7">
    <location>
        <begin position="248"/>
        <end position="333"/>
    </location>
</feature>
<evidence type="ECO:0000256" key="4">
    <source>
        <dbReference type="ARBA" id="ARBA00022737"/>
    </source>
</evidence>
<feature type="region of interest" description="Disordered" evidence="7">
    <location>
        <begin position="578"/>
        <end position="662"/>
    </location>
</feature>
<dbReference type="SMART" id="SM00239">
    <property type="entry name" value="C2"/>
    <property type="match status" value="2"/>
</dbReference>
<accession>A0A401SGH8</accession>
<evidence type="ECO:0000256" key="7">
    <source>
        <dbReference type="SAM" id="MobiDB-lite"/>
    </source>
</evidence>
<feature type="region of interest" description="Disordered" evidence="7">
    <location>
        <begin position="498"/>
        <end position="536"/>
    </location>
</feature>
<dbReference type="PANTHER" id="PTHR45716:SF8">
    <property type="entry name" value="SYNAPTOTAGMIN LIKE 2"/>
    <property type="match status" value="1"/>
</dbReference>
<dbReference type="PROSITE" id="PS50916">
    <property type="entry name" value="RABBD"/>
    <property type="match status" value="1"/>
</dbReference>
<keyword evidence="4" id="KW-0677">Repeat</keyword>
<evidence type="ECO:0000313" key="11">
    <source>
        <dbReference type="Proteomes" id="UP000287033"/>
    </source>
</evidence>
<evidence type="ECO:0000256" key="1">
    <source>
        <dbReference type="ARBA" id="ARBA00004236"/>
    </source>
</evidence>
<dbReference type="GO" id="GO:0042043">
    <property type="term" value="F:neurexin family protein binding"/>
    <property type="evidence" value="ECO:0007669"/>
    <property type="project" value="TreeGrafter"/>
</dbReference>
<dbReference type="InterPro" id="IPR000008">
    <property type="entry name" value="C2_dom"/>
</dbReference>
<dbReference type="GO" id="GO:0006886">
    <property type="term" value="P:intracellular protein transport"/>
    <property type="evidence" value="ECO:0007669"/>
    <property type="project" value="InterPro"/>
</dbReference>
<dbReference type="CDD" id="cd04020">
    <property type="entry name" value="C2B_SLP_1-2-3-4"/>
    <property type="match status" value="1"/>
</dbReference>
<feature type="region of interest" description="Disordered" evidence="7">
    <location>
        <begin position="906"/>
        <end position="930"/>
    </location>
</feature>
<evidence type="ECO:0000256" key="5">
    <source>
        <dbReference type="ARBA" id="ARBA00023136"/>
    </source>
</evidence>
<evidence type="ECO:0000256" key="3">
    <source>
        <dbReference type="ARBA" id="ARBA00022483"/>
    </source>
</evidence>
<proteinExistence type="predicted"/>
<dbReference type="Pfam" id="PF00168">
    <property type="entry name" value="C2"/>
    <property type="match status" value="2"/>
</dbReference>
<dbReference type="EMBL" id="BEZZ01000254">
    <property type="protein sequence ID" value="GCC29517.1"/>
    <property type="molecule type" value="Genomic_DNA"/>
</dbReference>
<feature type="compositionally biased region" description="Polar residues" evidence="7">
    <location>
        <begin position="167"/>
        <end position="184"/>
    </location>
</feature>